<keyword evidence="3" id="KW-1003">Cell membrane</keyword>
<dbReference type="Gene3D" id="1.10.3720.10">
    <property type="entry name" value="MetI-like"/>
    <property type="match status" value="1"/>
</dbReference>
<dbReference type="PANTHER" id="PTHR43227:SF8">
    <property type="entry name" value="DIACETYLCHITOBIOSE UPTAKE SYSTEM PERMEASE PROTEIN DASB"/>
    <property type="match status" value="1"/>
</dbReference>
<feature type="compositionally biased region" description="Low complexity" evidence="8">
    <location>
        <begin position="1"/>
        <end position="30"/>
    </location>
</feature>
<protein>
    <submittedName>
        <fullName evidence="10">Carbohydrate ABC transporter membrane protein 1, CUT1 family</fullName>
    </submittedName>
</protein>
<feature type="transmembrane region" description="Helical" evidence="7">
    <location>
        <begin position="46"/>
        <end position="70"/>
    </location>
</feature>
<organism evidence="10 11">
    <name type="scientific">Microbacterium pygmaeum</name>
    <dbReference type="NCBI Taxonomy" id="370764"/>
    <lineage>
        <taxon>Bacteria</taxon>
        <taxon>Bacillati</taxon>
        <taxon>Actinomycetota</taxon>
        <taxon>Actinomycetes</taxon>
        <taxon>Micrococcales</taxon>
        <taxon>Microbacteriaceae</taxon>
        <taxon>Microbacterium</taxon>
    </lineage>
</organism>
<dbReference type="Proteomes" id="UP000199009">
    <property type="component" value="Chromosome I"/>
</dbReference>
<dbReference type="EMBL" id="LT629692">
    <property type="protein sequence ID" value="SDH53465.1"/>
    <property type="molecule type" value="Genomic_DNA"/>
</dbReference>
<feature type="region of interest" description="Disordered" evidence="8">
    <location>
        <begin position="1"/>
        <end position="39"/>
    </location>
</feature>
<proteinExistence type="inferred from homology"/>
<feature type="transmembrane region" description="Helical" evidence="7">
    <location>
        <begin position="146"/>
        <end position="166"/>
    </location>
</feature>
<dbReference type="InterPro" id="IPR050809">
    <property type="entry name" value="UgpAE/MalFG_permease"/>
</dbReference>
<evidence type="ECO:0000256" key="4">
    <source>
        <dbReference type="ARBA" id="ARBA00022692"/>
    </source>
</evidence>
<feature type="transmembrane region" description="Helical" evidence="7">
    <location>
        <begin position="199"/>
        <end position="223"/>
    </location>
</feature>
<keyword evidence="5 7" id="KW-1133">Transmembrane helix</keyword>
<evidence type="ECO:0000259" key="9">
    <source>
        <dbReference type="PROSITE" id="PS50928"/>
    </source>
</evidence>
<dbReference type="GO" id="GO:0005886">
    <property type="term" value="C:plasma membrane"/>
    <property type="evidence" value="ECO:0007669"/>
    <property type="project" value="UniProtKB-SubCell"/>
</dbReference>
<evidence type="ECO:0000313" key="10">
    <source>
        <dbReference type="EMBL" id="SDH53465.1"/>
    </source>
</evidence>
<evidence type="ECO:0000256" key="6">
    <source>
        <dbReference type="ARBA" id="ARBA00023136"/>
    </source>
</evidence>
<dbReference type="GO" id="GO:0055085">
    <property type="term" value="P:transmembrane transport"/>
    <property type="evidence" value="ECO:0007669"/>
    <property type="project" value="InterPro"/>
</dbReference>
<feature type="domain" description="ABC transmembrane type-1" evidence="9">
    <location>
        <begin position="108"/>
        <end position="324"/>
    </location>
</feature>
<comment type="subcellular location">
    <subcellularLocation>
        <location evidence="1 7">Cell membrane</location>
        <topology evidence="1 7">Multi-pass membrane protein</topology>
    </subcellularLocation>
</comment>
<evidence type="ECO:0000256" key="8">
    <source>
        <dbReference type="SAM" id="MobiDB-lite"/>
    </source>
</evidence>
<dbReference type="Pfam" id="PF00528">
    <property type="entry name" value="BPD_transp_1"/>
    <property type="match status" value="1"/>
</dbReference>
<dbReference type="SUPFAM" id="SSF161098">
    <property type="entry name" value="MetI-like"/>
    <property type="match status" value="1"/>
</dbReference>
<dbReference type="InterPro" id="IPR000515">
    <property type="entry name" value="MetI-like"/>
</dbReference>
<evidence type="ECO:0000256" key="3">
    <source>
        <dbReference type="ARBA" id="ARBA00022475"/>
    </source>
</evidence>
<sequence length="334" mass="36569">MSDTSTDTATDTATAVRAARPGSGAAASRVRGPREKARARREARGGWSLLGPSVIILGVMVGYPAVLMVIQSFTDYSVKNKVQGTLPDFVGFDNYLEVFTQSDFPAVLVRSLALMVAMTVLIIGLGVLVAVLMTRLGRGWRITVSVGLLLAWAMPPLAATTVWGWIFDTQYGLVNWALNTLTGTDDWTNHSWLIDPMSFFFVLIIIVVWQGVPFVAFTTYAALGQVPGEVLEAASLDGATGIKRFRFVVFPYLRSVLIVVLVLQVIWNLRIFTQVYALQSRGGLASETNVLGTYMFRQGPGDFGFTSAIGVIMVALLLILSWRYVRSTLKEEEL</sequence>
<dbReference type="PROSITE" id="PS50928">
    <property type="entry name" value="ABC_TM1"/>
    <property type="match status" value="1"/>
</dbReference>
<dbReference type="PANTHER" id="PTHR43227">
    <property type="entry name" value="BLL4140 PROTEIN"/>
    <property type="match status" value="1"/>
</dbReference>
<dbReference type="InterPro" id="IPR035906">
    <property type="entry name" value="MetI-like_sf"/>
</dbReference>
<feature type="transmembrane region" description="Helical" evidence="7">
    <location>
        <begin position="303"/>
        <end position="325"/>
    </location>
</feature>
<comment type="similarity">
    <text evidence="7">Belongs to the binding-protein-dependent transport system permease family.</text>
</comment>
<keyword evidence="2 7" id="KW-0813">Transport</keyword>
<keyword evidence="11" id="KW-1185">Reference proteome</keyword>
<evidence type="ECO:0000256" key="7">
    <source>
        <dbReference type="RuleBase" id="RU363032"/>
    </source>
</evidence>
<feature type="transmembrane region" description="Helical" evidence="7">
    <location>
        <begin position="112"/>
        <end position="134"/>
    </location>
</feature>
<dbReference type="CDD" id="cd06261">
    <property type="entry name" value="TM_PBP2"/>
    <property type="match status" value="1"/>
</dbReference>
<accession>A0A1G8D6S6</accession>
<evidence type="ECO:0000256" key="5">
    <source>
        <dbReference type="ARBA" id="ARBA00022989"/>
    </source>
</evidence>
<gene>
    <name evidence="10" type="ORF">SAMN04489810_3267</name>
</gene>
<reference evidence="10 11" key="1">
    <citation type="submission" date="2016-10" db="EMBL/GenBank/DDBJ databases">
        <authorList>
            <person name="de Groot N.N."/>
        </authorList>
    </citation>
    <scope>NUCLEOTIDE SEQUENCE [LARGE SCALE GENOMIC DNA]</scope>
    <source>
        <strain evidence="10 11">DSM 23142</strain>
    </source>
</reference>
<feature type="transmembrane region" description="Helical" evidence="7">
    <location>
        <begin position="244"/>
        <end position="267"/>
    </location>
</feature>
<evidence type="ECO:0000256" key="1">
    <source>
        <dbReference type="ARBA" id="ARBA00004651"/>
    </source>
</evidence>
<evidence type="ECO:0000256" key="2">
    <source>
        <dbReference type="ARBA" id="ARBA00022448"/>
    </source>
</evidence>
<dbReference type="RefSeq" id="WP_091492380.1">
    <property type="nucleotide sequence ID" value="NZ_LT629692.1"/>
</dbReference>
<keyword evidence="6 7" id="KW-0472">Membrane</keyword>
<evidence type="ECO:0000313" key="11">
    <source>
        <dbReference type="Proteomes" id="UP000199009"/>
    </source>
</evidence>
<keyword evidence="4 7" id="KW-0812">Transmembrane</keyword>
<dbReference type="STRING" id="370764.SAMN04489810_3267"/>
<dbReference type="AlphaFoldDB" id="A0A1G8D6S6"/>
<name>A0A1G8D6S6_9MICO</name>